<feature type="domain" description="Thioredoxin" evidence="1">
    <location>
        <begin position="26"/>
        <end position="183"/>
    </location>
</feature>
<dbReference type="Gene3D" id="3.40.30.10">
    <property type="entry name" value="Glutaredoxin"/>
    <property type="match status" value="1"/>
</dbReference>
<reference evidence="2 3" key="1">
    <citation type="journal article" date="2009" name="J. Bacteriol.">
        <title>Complete genome sequence of Robiginitalea biformata HTCC2501.</title>
        <authorList>
            <person name="Oh H.M."/>
            <person name="Giovannoni S.J."/>
            <person name="Lee K."/>
            <person name="Ferriera S."/>
            <person name="Johnson J."/>
            <person name="Cho J.C."/>
        </authorList>
    </citation>
    <scope>NUCLEOTIDE SEQUENCE [LARGE SCALE GENOMIC DNA]</scope>
    <source>
        <strain evidence="3">ATCC BAA-864 / HTCC2501 / KCTC 12146</strain>
    </source>
</reference>
<dbReference type="SUPFAM" id="SSF52833">
    <property type="entry name" value="Thioredoxin-like"/>
    <property type="match status" value="1"/>
</dbReference>
<evidence type="ECO:0000313" key="3">
    <source>
        <dbReference type="Proteomes" id="UP000009049"/>
    </source>
</evidence>
<name>A4CP71_ROBBH</name>
<dbReference type="HOGENOM" id="CLU_076204_2_1_10"/>
<dbReference type="OrthoDB" id="9809746at2"/>
<dbReference type="GO" id="GO:0016853">
    <property type="term" value="F:isomerase activity"/>
    <property type="evidence" value="ECO:0007669"/>
    <property type="project" value="UniProtKB-KW"/>
</dbReference>
<dbReference type="PROSITE" id="PS51352">
    <property type="entry name" value="THIOREDOXIN_2"/>
    <property type="match status" value="1"/>
</dbReference>
<sequence>MKTLQHLLVLFGLLLFPLQEVLSQGYSVGDKATDFELPAVGGDRVSLSDYPEAKGFIVVFTCNTCPYAQAYEDRIEALNAKYANRGFPVIAINPNNPEIQPGDSFEKMALRAKEKGFSFPYLLDEEQEIYPLYGATRTPHVFLLERSGSDHIVRYIGAVDDNYRDASAVETPYVEAAVDALLNGQPVPTETTRAIGCSIKA</sequence>
<dbReference type="Proteomes" id="UP000009049">
    <property type="component" value="Chromosome"/>
</dbReference>
<dbReference type="AlphaFoldDB" id="A4CP71"/>
<dbReference type="KEGG" id="rbi:RB2501_02170"/>
<dbReference type="PANTHER" id="PTHR43640">
    <property type="entry name" value="OS07G0260300 PROTEIN"/>
    <property type="match status" value="1"/>
</dbReference>
<gene>
    <name evidence="2" type="ordered locus">RB2501_02170</name>
</gene>
<evidence type="ECO:0000259" key="1">
    <source>
        <dbReference type="PROSITE" id="PS51352"/>
    </source>
</evidence>
<accession>A4CP71</accession>
<dbReference type="CDD" id="cd02969">
    <property type="entry name" value="PRX_like1"/>
    <property type="match status" value="1"/>
</dbReference>
<dbReference type="InterPro" id="IPR036249">
    <property type="entry name" value="Thioredoxin-like_sf"/>
</dbReference>
<proteinExistence type="predicted"/>
<protein>
    <submittedName>
        <fullName evidence="2">Thiol-disulfide isomerase/thioredoxin</fullName>
    </submittedName>
</protein>
<organism evidence="2 3">
    <name type="scientific">Robiginitalea biformata (strain ATCC BAA-864 / DSM 15991 / KCTC 12146 / HTCC2501)</name>
    <dbReference type="NCBI Taxonomy" id="313596"/>
    <lineage>
        <taxon>Bacteria</taxon>
        <taxon>Pseudomonadati</taxon>
        <taxon>Bacteroidota</taxon>
        <taxon>Flavobacteriia</taxon>
        <taxon>Flavobacteriales</taxon>
        <taxon>Flavobacteriaceae</taxon>
        <taxon>Robiginitalea</taxon>
    </lineage>
</organism>
<dbReference type="eggNOG" id="COG1225">
    <property type="taxonomic scope" value="Bacteria"/>
</dbReference>
<keyword evidence="2" id="KW-0413">Isomerase</keyword>
<dbReference type="STRING" id="313596.RB2501_02170"/>
<dbReference type="InterPro" id="IPR013766">
    <property type="entry name" value="Thioredoxin_domain"/>
</dbReference>
<dbReference type="Pfam" id="PF00578">
    <property type="entry name" value="AhpC-TSA"/>
    <property type="match status" value="1"/>
</dbReference>
<dbReference type="EMBL" id="CP001712">
    <property type="protein sequence ID" value="EAR14192.1"/>
    <property type="molecule type" value="Genomic_DNA"/>
</dbReference>
<evidence type="ECO:0000313" key="2">
    <source>
        <dbReference type="EMBL" id="EAR14192.1"/>
    </source>
</evidence>
<dbReference type="RefSeq" id="WP_015755628.1">
    <property type="nucleotide sequence ID" value="NC_013222.1"/>
</dbReference>
<keyword evidence="3" id="KW-1185">Reference proteome</keyword>
<dbReference type="GO" id="GO:0016209">
    <property type="term" value="F:antioxidant activity"/>
    <property type="evidence" value="ECO:0007669"/>
    <property type="project" value="InterPro"/>
</dbReference>
<dbReference type="GO" id="GO:0016491">
    <property type="term" value="F:oxidoreductase activity"/>
    <property type="evidence" value="ECO:0007669"/>
    <property type="project" value="InterPro"/>
</dbReference>
<dbReference type="PANTHER" id="PTHR43640:SF1">
    <property type="entry name" value="THIOREDOXIN-DEPENDENT PEROXIREDOXIN"/>
    <property type="match status" value="1"/>
</dbReference>
<dbReference type="InterPro" id="IPR047262">
    <property type="entry name" value="PRX-like1"/>
</dbReference>
<dbReference type="InterPro" id="IPR000866">
    <property type="entry name" value="AhpC/TSA"/>
</dbReference>